<accession>Q16624</accession>
<sequence>CGPGHGQALRQRLQPDDHFPLRGPQPELQEHVQTQAPPGEVAQRCRDYVCGLKPAQPQPAEQPQPGFRRPARPETQEEDQHRDKRPLRLREEFSSEPEAYLRGDPADRRAAAHGEGSDPRLVLQPAPEGETHQPLQCGPHAAQPREAGQLQPPYGHTPRGRGDLTVVPSFQQSEHNSYYLILSCGDAPPQPDSWRGWGRGRGCAPPQFHPLCHSPTPGHHQQHKPQPSRQPLGYRLVRPEPQHGVSGCTWEAVGRSRVAAASRVGSGTPVMLAGPCPC</sequence>
<feature type="region of interest" description="Disordered" evidence="1">
    <location>
        <begin position="1"/>
        <end position="161"/>
    </location>
</feature>
<dbReference type="GO" id="GO:0005634">
    <property type="term" value="C:nucleus"/>
    <property type="evidence" value="ECO:0000303"/>
    <property type="project" value="UniProtKB"/>
</dbReference>
<evidence type="ECO:0000256" key="1">
    <source>
        <dbReference type="SAM" id="MobiDB-lite"/>
    </source>
</evidence>
<dbReference type="PIR" id="B31753">
    <property type="entry name" value="B31753"/>
</dbReference>
<name>Q16624_HUMAN</name>
<dbReference type="EMBL" id="X53468">
    <property type="protein sequence ID" value="CAA37563.1"/>
    <property type="molecule type" value="mRNA"/>
</dbReference>
<dbReference type="AlphaFoldDB" id="Q16624"/>
<dbReference type="EMBL" id="M36653">
    <property type="protein sequence ID" value="AAA36390.1"/>
    <property type="molecule type" value="mRNA"/>
</dbReference>
<feature type="region of interest" description="Disordered" evidence="1">
    <location>
        <begin position="212"/>
        <end position="231"/>
    </location>
</feature>
<protein>
    <submittedName>
        <fullName evidence="2">Long overlapping ORF</fullName>
    </submittedName>
</protein>
<evidence type="ECO:0000313" key="2">
    <source>
        <dbReference type="EMBL" id="CAA37563.1"/>
    </source>
</evidence>
<reference evidence="2" key="1">
    <citation type="journal article" date="1988" name="Genes Dev.">
        <title>The B-cell-specific Oct-2 protein contains POU box- and homeo box-type domains.</title>
        <authorList>
            <person name="Clerc R.G."/>
            <person name="Corcoran L.M."/>
            <person name="Lebowitz J.H."/>
            <person name="Baltimore D."/>
            <person name="Sharp P.A."/>
        </authorList>
    </citation>
    <scope>NUCLEOTIDE SEQUENCE</scope>
</reference>
<dbReference type="GO" id="GO:0003677">
    <property type="term" value="F:DNA binding"/>
    <property type="evidence" value="ECO:0000303"/>
    <property type="project" value="UniProtKB"/>
</dbReference>
<proteinExistence type="evidence at transcript level"/>
<organism evidence="2">
    <name type="scientific">Homo sapiens</name>
    <name type="common">Human</name>
    <dbReference type="NCBI Taxonomy" id="9606"/>
    <lineage>
        <taxon>Eukaryota</taxon>
        <taxon>Metazoa</taxon>
        <taxon>Chordata</taxon>
        <taxon>Craniata</taxon>
        <taxon>Vertebrata</taxon>
        <taxon>Euteleostomi</taxon>
        <taxon>Mammalia</taxon>
        <taxon>Eutheria</taxon>
        <taxon>Euarchontoglires</taxon>
        <taxon>Primates</taxon>
        <taxon>Haplorrhini</taxon>
        <taxon>Catarrhini</taxon>
        <taxon>Hominidae</taxon>
        <taxon>Homo</taxon>
    </lineage>
</organism>
<feature type="compositionally biased region" description="Basic and acidic residues" evidence="1">
    <location>
        <begin position="71"/>
        <end position="118"/>
    </location>
</feature>
<feature type="non-terminal residue" evidence="2">
    <location>
        <position position="1"/>
    </location>
</feature>